<keyword evidence="7 8" id="KW-0472">Membrane</keyword>
<feature type="transmembrane region" description="Helical" evidence="8">
    <location>
        <begin position="134"/>
        <end position="161"/>
    </location>
</feature>
<dbReference type="Proteomes" id="UP000248544">
    <property type="component" value="Unassembled WGS sequence"/>
</dbReference>
<keyword evidence="2" id="KW-1003">Cell membrane</keyword>
<dbReference type="PANTHER" id="PTHR47019:SF1">
    <property type="entry name" value="LIPID II FLIPPASE MURJ"/>
    <property type="match status" value="1"/>
</dbReference>
<evidence type="ECO:0000256" key="5">
    <source>
        <dbReference type="ARBA" id="ARBA00022984"/>
    </source>
</evidence>
<dbReference type="GO" id="GO:0015648">
    <property type="term" value="F:lipid-linked peptidoglycan transporter activity"/>
    <property type="evidence" value="ECO:0007669"/>
    <property type="project" value="TreeGrafter"/>
</dbReference>
<evidence type="ECO:0000256" key="8">
    <source>
        <dbReference type="SAM" id="Phobius"/>
    </source>
</evidence>
<comment type="subcellular location">
    <subcellularLocation>
        <location evidence="1">Cell membrane</location>
        <topology evidence="1">Multi-pass membrane protein</topology>
    </subcellularLocation>
</comment>
<dbReference type="Pfam" id="PF03023">
    <property type="entry name" value="MurJ"/>
    <property type="match status" value="1"/>
</dbReference>
<protein>
    <submittedName>
        <fullName evidence="9">Virulence factor MviN</fullName>
    </submittedName>
</protein>
<organism evidence="9 10">
    <name type="scientific">Spongiactinospora gelatinilytica</name>
    <dbReference type="NCBI Taxonomy" id="2666298"/>
    <lineage>
        <taxon>Bacteria</taxon>
        <taxon>Bacillati</taxon>
        <taxon>Actinomycetota</taxon>
        <taxon>Actinomycetes</taxon>
        <taxon>Streptosporangiales</taxon>
        <taxon>Streptosporangiaceae</taxon>
        <taxon>Spongiactinospora</taxon>
    </lineage>
</organism>
<keyword evidence="10" id="KW-1185">Reference proteome</keyword>
<comment type="caution">
    <text evidence="9">The sequence shown here is derived from an EMBL/GenBank/DDBJ whole genome shotgun (WGS) entry which is preliminary data.</text>
</comment>
<dbReference type="RefSeq" id="WP_111170384.1">
    <property type="nucleotide sequence ID" value="NZ_POUA01000278.1"/>
</dbReference>
<dbReference type="InterPro" id="IPR004268">
    <property type="entry name" value="MurJ"/>
</dbReference>
<reference evidence="9 10" key="1">
    <citation type="submission" date="2018-01" db="EMBL/GenBank/DDBJ databases">
        <title>Draft genome sequence of Sphaerisporangium sp. 7K107.</title>
        <authorList>
            <person name="Sahin N."/>
            <person name="Saygin H."/>
            <person name="Ay H."/>
        </authorList>
    </citation>
    <scope>NUCLEOTIDE SEQUENCE [LARGE SCALE GENOMIC DNA]</scope>
    <source>
        <strain evidence="9 10">7K107</strain>
    </source>
</reference>
<evidence type="ECO:0000256" key="1">
    <source>
        <dbReference type="ARBA" id="ARBA00004651"/>
    </source>
</evidence>
<dbReference type="GO" id="GO:0009252">
    <property type="term" value="P:peptidoglycan biosynthetic process"/>
    <property type="evidence" value="ECO:0007669"/>
    <property type="project" value="UniProtKB-KW"/>
</dbReference>
<sequence length="462" mass="46491">MLRRLGQGVAGAAVLIGVITVVARLAGFGKQLALARTVGTNCLSTAYFTANHIPNMVFEVVVGGALTGMVVPVLAAAAARSSAADRATVGHVTSALLTWVVAVLVPLAVVAALAAEPVIRLFTGHPDNCDPAAVVAVATRMLVVFAPQIPLYGVAVVLYGVLQAHRRFAGAAVAPLVSSIVVIVAYLLFVPFRGEVTDPLAVPRPAELVLSVGTTLGVLALVLTVIGPAARLGLRLRPTFRFPEGVGPVVRRLAMAGLAALLAQQAAMALTVVLANRGVGGGAIVVYNFAWAIYHVPYAVLALPIATSAFPLLSTRAQGGDTAGFAAASAATSRAVLLVSGLAAGLLAAVATPVAPIFLGGAVSEIDPGELTRAITLFAPGLAGYALMAHLGKVLYAAGHGRAAAVGTVAGWLVMMAAQTVFTLIMPPGWGIAGLALGAAVGMSAGGLVLAVAVLRTRRAPA</sequence>
<evidence type="ECO:0000256" key="4">
    <source>
        <dbReference type="ARBA" id="ARBA00022960"/>
    </source>
</evidence>
<evidence type="ECO:0000313" key="10">
    <source>
        <dbReference type="Proteomes" id="UP000248544"/>
    </source>
</evidence>
<keyword evidence="3 8" id="KW-0812">Transmembrane</keyword>
<feature type="transmembrane region" description="Helical" evidence="8">
    <location>
        <begin position="335"/>
        <end position="359"/>
    </location>
</feature>
<accession>A0A2W2FYE7</accession>
<feature type="transmembrane region" description="Helical" evidence="8">
    <location>
        <begin position="403"/>
        <end position="426"/>
    </location>
</feature>
<feature type="transmembrane region" description="Helical" evidence="8">
    <location>
        <begin position="295"/>
        <end position="314"/>
    </location>
</feature>
<keyword evidence="4" id="KW-0133">Cell shape</keyword>
<evidence type="ECO:0000256" key="7">
    <source>
        <dbReference type="ARBA" id="ARBA00023136"/>
    </source>
</evidence>
<dbReference type="PANTHER" id="PTHR47019">
    <property type="entry name" value="LIPID II FLIPPASE MURJ"/>
    <property type="match status" value="1"/>
</dbReference>
<evidence type="ECO:0000256" key="2">
    <source>
        <dbReference type="ARBA" id="ARBA00022475"/>
    </source>
</evidence>
<feature type="non-terminal residue" evidence="9">
    <location>
        <position position="462"/>
    </location>
</feature>
<keyword evidence="5" id="KW-0573">Peptidoglycan synthesis</keyword>
<dbReference type="GO" id="GO:0034204">
    <property type="term" value="P:lipid translocation"/>
    <property type="evidence" value="ECO:0007669"/>
    <property type="project" value="TreeGrafter"/>
</dbReference>
<feature type="transmembrane region" description="Helical" evidence="8">
    <location>
        <begin position="371"/>
        <end position="391"/>
    </location>
</feature>
<dbReference type="InterPro" id="IPR051050">
    <property type="entry name" value="Lipid_II_flippase_MurJ/MviN"/>
</dbReference>
<dbReference type="GO" id="GO:0008360">
    <property type="term" value="P:regulation of cell shape"/>
    <property type="evidence" value="ECO:0007669"/>
    <property type="project" value="UniProtKB-KW"/>
</dbReference>
<evidence type="ECO:0000313" key="9">
    <source>
        <dbReference type="EMBL" id="PZG35149.1"/>
    </source>
</evidence>
<evidence type="ECO:0000256" key="3">
    <source>
        <dbReference type="ARBA" id="ARBA00022692"/>
    </source>
</evidence>
<dbReference type="GO" id="GO:0005886">
    <property type="term" value="C:plasma membrane"/>
    <property type="evidence" value="ECO:0007669"/>
    <property type="project" value="UniProtKB-SubCell"/>
</dbReference>
<feature type="transmembrane region" description="Helical" evidence="8">
    <location>
        <begin position="209"/>
        <end position="232"/>
    </location>
</feature>
<feature type="transmembrane region" description="Helical" evidence="8">
    <location>
        <begin position="432"/>
        <end position="455"/>
    </location>
</feature>
<evidence type="ECO:0000256" key="6">
    <source>
        <dbReference type="ARBA" id="ARBA00022989"/>
    </source>
</evidence>
<name>A0A2W2FYE7_9ACTN</name>
<feature type="transmembrane region" description="Helical" evidence="8">
    <location>
        <begin position="6"/>
        <end position="26"/>
    </location>
</feature>
<proteinExistence type="predicted"/>
<feature type="transmembrane region" description="Helical" evidence="8">
    <location>
        <begin position="253"/>
        <end position="275"/>
    </location>
</feature>
<dbReference type="EMBL" id="POUA01000278">
    <property type="protein sequence ID" value="PZG35149.1"/>
    <property type="molecule type" value="Genomic_DNA"/>
</dbReference>
<feature type="transmembrane region" description="Helical" evidence="8">
    <location>
        <begin position="56"/>
        <end position="79"/>
    </location>
</feature>
<dbReference type="AlphaFoldDB" id="A0A2W2FYE7"/>
<dbReference type="PRINTS" id="PR01806">
    <property type="entry name" value="VIRFACTRMVIN"/>
</dbReference>
<gene>
    <name evidence="9" type="ORF">C1I98_27845</name>
</gene>
<keyword evidence="6 8" id="KW-1133">Transmembrane helix</keyword>
<feature type="transmembrane region" description="Helical" evidence="8">
    <location>
        <begin position="168"/>
        <end position="189"/>
    </location>
</feature>
<feature type="transmembrane region" description="Helical" evidence="8">
    <location>
        <begin position="91"/>
        <end position="114"/>
    </location>
</feature>